<dbReference type="Proteomes" id="UP001527057">
    <property type="component" value="Unassembled WGS sequence"/>
</dbReference>
<organism evidence="1 3">
    <name type="scientific">Bacillus xiamenensis</name>
    <dbReference type="NCBI Taxonomy" id="1178537"/>
    <lineage>
        <taxon>Bacteria</taxon>
        <taxon>Bacillati</taxon>
        <taxon>Bacillota</taxon>
        <taxon>Bacilli</taxon>
        <taxon>Bacillales</taxon>
        <taxon>Bacillaceae</taxon>
        <taxon>Bacillus</taxon>
    </lineage>
</organism>
<dbReference type="EMBL" id="JAMDMH010000025">
    <property type="protein sequence ID" value="MCY9576439.1"/>
    <property type="molecule type" value="Genomic_DNA"/>
</dbReference>
<dbReference type="EMBL" id="CP017786">
    <property type="protein sequence ID" value="AOZ88252.1"/>
    <property type="molecule type" value="Genomic_DNA"/>
</dbReference>
<evidence type="ECO:0000313" key="3">
    <source>
        <dbReference type="Proteomes" id="UP000177709"/>
    </source>
</evidence>
<keyword evidence="4" id="KW-1185">Reference proteome</keyword>
<protein>
    <submittedName>
        <fullName evidence="1">Uncharacterized protein</fullName>
    </submittedName>
</protein>
<gene>
    <name evidence="1" type="ORF">BK049_05800</name>
    <name evidence="2" type="ORF">M5W27_11525</name>
</gene>
<reference evidence="2 4" key="2">
    <citation type="submission" date="2022-05" db="EMBL/GenBank/DDBJ databases">
        <title>Genome Sequencing of Bee-Associated Microbes.</title>
        <authorList>
            <person name="Dunlap C."/>
        </authorList>
    </citation>
    <scope>NUCLEOTIDE SEQUENCE [LARGE SCALE GENOMIC DNA]</scope>
    <source>
        <strain evidence="2 4">CBP-1093</strain>
    </source>
</reference>
<dbReference type="KEGG" id="bxi:BK049_05800"/>
<evidence type="ECO:0000313" key="2">
    <source>
        <dbReference type="EMBL" id="MCY9576439.1"/>
    </source>
</evidence>
<name>A0AAC9NB48_9BACI</name>
<evidence type="ECO:0000313" key="4">
    <source>
        <dbReference type="Proteomes" id="UP001527057"/>
    </source>
</evidence>
<proteinExistence type="predicted"/>
<dbReference type="RefSeq" id="WP_008362191.1">
    <property type="nucleotide sequence ID" value="NZ_AMSH01000107.1"/>
</dbReference>
<reference evidence="1 3" key="1">
    <citation type="submission" date="2016-10" db="EMBL/GenBank/DDBJ databases">
        <title>Whole genome sequence of hyper active fibrinolysis bacterium Bacillus pumilus strain VV3 isolated from fermented rice.</title>
        <authorList>
            <person name="Mariadas V.A."/>
            <person name="Vijayaraghavan P."/>
            <person name="Dhandapani V."/>
        </authorList>
    </citation>
    <scope>NUCLEOTIDE SEQUENCE [LARGE SCALE GENOMIC DNA]</scope>
    <source>
        <strain evidence="1 3">VV3</strain>
    </source>
</reference>
<sequence>MLWVFTQNEQSLIHVHEITVSGKKIEGMILGSTSWAKTLGKYDSNERAAAILQDIVKVIEENQNGTITYRMPQQ</sequence>
<accession>A0AAC9NB48</accession>
<dbReference type="Proteomes" id="UP000177709">
    <property type="component" value="Chromosome"/>
</dbReference>
<evidence type="ECO:0000313" key="1">
    <source>
        <dbReference type="EMBL" id="AOZ88252.1"/>
    </source>
</evidence>
<dbReference type="AlphaFoldDB" id="A0AAC9NB48"/>